<evidence type="ECO:0000313" key="3">
    <source>
        <dbReference type="Proteomes" id="UP001220658"/>
    </source>
</evidence>
<evidence type="ECO:0008006" key="4">
    <source>
        <dbReference type="Google" id="ProtNLM"/>
    </source>
</evidence>
<dbReference type="AlphaFoldDB" id="A0AAW6FR87"/>
<evidence type="ECO:0000256" key="1">
    <source>
        <dbReference type="SAM" id="MobiDB-lite"/>
    </source>
</evidence>
<name>A0AAW6FR87_9FIRM</name>
<dbReference type="Proteomes" id="UP001220658">
    <property type="component" value="Unassembled WGS sequence"/>
</dbReference>
<feature type="region of interest" description="Disordered" evidence="1">
    <location>
        <begin position="172"/>
        <end position="197"/>
    </location>
</feature>
<organism evidence="2 3">
    <name type="scientific">Faecalitalea cylindroides</name>
    <dbReference type="NCBI Taxonomy" id="39483"/>
    <lineage>
        <taxon>Bacteria</taxon>
        <taxon>Bacillati</taxon>
        <taxon>Bacillota</taxon>
        <taxon>Erysipelotrichia</taxon>
        <taxon>Erysipelotrichales</taxon>
        <taxon>Erysipelotrichaceae</taxon>
        <taxon>Faecalitalea</taxon>
    </lineage>
</organism>
<evidence type="ECO:0000313" key="2">
    <source>
        <dbReference type="EMBL" id="MDC0827526.1"/>
    </source>
</evidence>
<dbReference type="EMBL" id="JAQNCK010000004">
    <property type="protein sequence ID" value="MDC0827526.1"/>
    <property type="molecule type" value="Genomic_DNA"/>
</dbReference>
<dbReference type="RefSeq" id="WP_195190777.1">
    <property type="nucleotide sequence ID" value="NZ_JADMUL010000003.1"/>
</dbReference>
<comment type="caution">
    <text evidence="2">The sequence shown here is derived from an EMBL/GenBank/DDBJ whole genome shotgun (WGS) entry which is preliminary data.</text>
</comment>
<sequence length="197" mass="22708">MNEDERILIRDEQFLPSINGGSASWRKWDSLMEGTRRMFGHDKPSRHVRDKKTGELVQAKNTIMYHQILAFLPDECDINGGKLTPEDCMAYAKEYIEKYYPTHEVVYAVLKYRYVSDGIENYVVHLLINRSDLSNGKRMNEGRADAVAKMHANRIRAMDMSWGLRQVRNGAANSQIHAKQPPRYTTKEVGNEQDASE</sequence>
<reference evidence="2" key="1">
    <citation type="submission" date="2023-01" db="EMBL/GenBank/DDBJ databases">
        <title>Human gut microbiome strain richness.</title>
        <authorList>
            <person name="Chen-Liaw A."/>
        </authorList>
    </citation>
    <scope>NUCLEOTIDE SEQUENCE</scope>
    <source>
        <strain evidence="2">D55st1_G4_D55t1_190419</strain>
    </source>
</reference>
<accession>A0AAW6FR87</accession>
<proteinExistence type="predicted"/>
<gene>
    <name evidence="2" type="ORF">POG00_02250</name>
</gene>
<protein>
    <recommendedName>
        <fullName evidence="4">Phage portal protein</fullName>
    </recommendedName>
</protein>